<dbReference type="KEGG" id="orb:IPMB12_11020"/>
<dbReference type="RefSeq" id="WP_166917467.1">
    <property type="nucleotide sequence ID" value="NZ_CP050253.1"/>
</dbReference>
<name>A0A6G9IEZ7_9GAMM</name>
<keyword evidence="2" id="KW-1185">Reference proteome</keyword>
<evidence type="ECO:0000313" key="1">
    <source>
        <dbReference type="EMBL" id="QIQ22170.1"/>
    </source>
</evidence>
<sequence length="457" mass="52972">MERPQLEIDLEHQQLQRLLQENERQLEFERLVQQKLPEAEENVQEQLKKQKNPLKEFTEEEQKVLTKALSKKVAAKGHGYEVIYIAPYKDKDKDSHLIAYFDKNRPPAHINIQKTLREHQLEQQALLANQQQLEQNSVQSDDQIKPDIKSIAPDTILEVEQEKTQRSVIAQQGDSAIKIAHKLDSENPNQALGHLYQSGQVKDIKLKDEHQHVIPNVKPNKEYTYDPELYNNQEKQLNDKIARNIMSQQTQVNEQIDRINERIREQLKQDEINQSLLVKQQQQDEKISNLDKESLFNKQVSVQNMLALKVDTLSSISTRYTGNCNAKNPYKYDTPEFWIQEWVGNSTSWQQAHHDHYYNKMQQLTPAKTQAEHYIFARAIQSDPTAGIVRYTYSLTGAVSAWGYYGMKKVGSFNDASAADIEQAKWGTKGWFDGLPTTRGEKYAIIKTIPGECIKYK</sequence>
<reference evidence="1 2" key="1">
    <citation type="submission" date="2020-03" db="EMBL/GenBank/DDBJ databases">
        <title>Complete genome sequence of Orbus sp. IPMB12 (BCRC 80908).</title>
        <authorList>
            <person name="Lo W.-S."/>
            <person name="Chang T.-H."/>
            <person name="Kuo C.-H."/>
        </authorList>
    </citation>
    <scope>NUCLEOTIDE SEQUENCE [LARGE SCALE GENOMIC DNA]</scope>
    <source>
        <strain evidence="1 2">IPMB12</strain>
    </source>
</reference>
<proteinExistence type="predicted"/>
<protein>
    <submittedName>
        <fullName evidence="1">Uncharacterized protein</fullName>
    </submittedName>
</protein>
<dbReference type="InParanoid" id="A0A6G9IEZ7"/>
<organism evidence="1 2">
    <name type="scientific">Zophobihabitans entericus</name>
    <dbReference type="NCBI Taxonomy" id="1635327"/>
    <lineage>
        <taxon>Bacteria</taxon>
        <taxon>Pseudomonadati</taxon>
        <taxon>Pseudomonadota</taxon>
        <taxon>Gammaproteobacteria</taxon>
        <taxon>Orbales</taxon>
        <taxon>Orbaceae</taxon>
        <taxon>Zophobihabitans</taxon>
    </lineage>
</organism>
<dbReference type="Proteomes" id="UP000501168">
    <property type="component" value="Chromosome"/>
</dbReference>
<gene>
    <name evidence="1" type="ORF">IPMB12_11020</name>
</gene>
<dbReference type="AlphaFoldDB" id="A0A6G9IEZ7"/>
<accession>A0A6G9IEZ7</accession>
<dbReference type="EMBL" id="CP050253">
    <property type="protein sequence ID" value="QIQ22170.1"/>
    <property type="molecule type" value="Genomic_DNA"/>
</dbReference>
<evidence type="ECO:0000313" key="2">
    <source>
        <dbReference type="Proteomes" id="UP000501168"/>
    </source>
</evidence>